<evidence type="ECO:0000256" key="6">
    <source>
        <dbReference type="ARBA" id="ARBA00023316"/>
    </source>
</evidence>
<protein>
    <recommendedName>
        <fullName evidence="7">L,D-TPase catalytic domain-containing protein</fullName>
    </recommendedName>
</protein>
<dbReference type="CDD" id="cd16913">
    <property type="entry name" value="YkuD_like"/>
    <property type="match status" value="1"/>
</dbReference>
<evidence type="ECO:0000256" key="4">
    <source>
        <dbReference type="ARBA" id="ARBA00022960"/>
    </source>
</evidence>
<dbReference type="EMBL" id="ASRX01000006">
    <property type="protein sequence ID" value="EYF07914.1"/>
    <property type="molecule type" value="Genomic_DNA"/>
</dbReference>
<gene>
    <name evidence="8" type="ORF">CAP_6936</name>
</gene>
<evidence type="ECO:0000256" key="3">
    <source>
        <dbReference type="ARBA" id="ARBA00022679"/>
    </source>
</evidence>
<dbReference type="STRING" id="1192034.CAP_6936"/>
<dbReference type="InterPro" id="IPR038063">
    <property type="entry name" value="Transpep_catalytic_dom"/>
</dbReference>
<reference evidence="8 9" key="1">
    <citation type="submission" date="2013-05" db="EMBL/GenBank/DDBJ databases">
        <title>Genome assembly of Chondromyces apiculatus DSM 436.</title>
        <authorList>
            <person name="Sharma G."/>
            <person name="Khatri I."/>
            <person name="Kaur C."/>
            <person name="Mayilraj S."/>
            <person name="Subramanian S."/>
        </authorList>
    </citation>
    <scope>NUCLEOTIDE SEQUENCE [LARGE SCALE GENOMIC DNA]</scope>
    <source>
        <strain evidence="8 9">DSM 436</strain>
    </source>
</reference>
<organism evidence="8 9">
    <name type="scientific">Chondromyces apiculatus DSM 436</name>
    <dbReference type="NCBI Taxonomy" id="1192034"/>
    <lineage>
        <taxon>Bacteria</taxon>
        <taxon>Pseudomonadati</taxon>
        <taxon>Myxococcota</taxon>
        <taxon>Polyangia</taxon>
        <taxon>Polyangiales</taxon>
        <taxon>Polyangiaceae</taxon>
        <taxon>Chondromyces</taxon>
    </lineage>
</organism>
<keyword evidence="6" id="KW-0961">Cell wall biogenesis/degradation</keyword>
<accession>A0A017TF91</accession>
<dbReference type="eggNOG" id="COG1376">
    <property type="taxonomic scope" value="Bacteria"/>
</dbReference>
<evidence type="ECO:0000256" key="2">
    <source>
        <dbReference type="ARBA" id="ARBA00005992"/>
    </source>
</evidence>
<evidence type="ECO:0000259" key="7">
    <source>
        <dbReference type="Pfam" id="PF03734"/>
    </source>
</evidence>
<dbReference type="GO" id="GO:0016740">
    <property type="term" value="F:transferase activity"/>
    <property type="evidence" value="ECO:0007669"/>
    <property type="project" value="UniProtKB-KW"/>
</dbReference>
<dbReference type="SUPFAM" id="SSF141523">
    <property type="entry name" value="L,D-transpeptidase catalytic domain-like"/>
    <property type="match status" value="1"/>
</dbReference>
<sequence length="509" mass="53695">MMALGALGCTGADAGVGLSKGTAQGPLEVPELSAEGPKLVAVRPGVPVLERPEAGARKLGELSVGALVTRSVEAYGKATCAGGWYAVRPRGFVCNGDGVTLRVDLAPLLPAPPEVSRSLPYRYGRARTQGTPAYVGLPDPAAVAEAEPDLGRWLGKAGERAGTLLGAAANDVPLDGRGVPSGPPVLLPTGDGIGEEGKRTEGSFFGFGGGKAGAPLVPLPVVGGEVGAKLAALRKGSGVAVTRSFEVNEGGEGEGRRFGVTPDGRLVPADRLQAAPGSTWHGVDLEKVALPLAFVHRYDVHTWEMERGKATEGEEELERHAPVPLTGKFRTVDGVRFEEAREGFWVRAQDLVVVVKRSKFPEFARGTTRWLDVSVANQTLTAYEGQKAVYATLVSTGHDQLQDPASTASTPRGVFRVRSKHVTRGVDTREVQESFDVADAPWVMELDPGVSLTGMYWSDGVGEPRTFHNVALLPVDARRIFGWAEPAVPEGWHAAYSAEGEGTIVNVRP</sequence>
<keyword evidence="4" id="KW-0133">Cell shape</keyword>
<dbReference type="GO" id="GO:0008360">
    <property type="term" value="P:regulation of cell shape"/>
    <property type="evidence" value="ECO:0007669"/>
    <property type="project" value="UniProtKB-KW"/>
</dbReference>
<comment type="similarity">
    <text evidence="2">Belongs to the YkuD family.</text>
</comment>
<evidence type="ECO:0000256" key="5">
    <source>
        <dbReference type="ARBA" id="ARBA00022984"/>
    </source>
</evidence>
<dbReference type="Gene3D" id="2.40.440.10">
    <property type="entry name" value="L,D-transpeptidase catalytic domain-like"/>
    <property type="match status" value="1"/>
</dbReference>
<name>A0A017TF91_9BACT</name>
<keyword evidence="3" id="KW-0808">Transferase</keyword>
<feature type="domain" description="L,D-TPase catalytic" evidence="7">
    <location>
        <begin position="369"/>
        <end position="423"/>
    </location>
</feature>
<dbReference type="GO" id="GO:0004180">
    <property type="term" value="F:carboxypeptidase activity"/>
    <property type="evidence" value="ECO:0007669"/>
    <property type="project" value="UniProtKB-ARBA"/>
</dbReference>
<dbReference type="AlphaFoldDB" id="A0A017TF91"/>
<dbReference type="Proteomes" id="UP000019678">
    <property type="component" value="Unassembled WGS sequence"/>
</dbReference>
<keyword evidence="9" id="KW-1185">Reference proteome</keyword>
<evidence type="ECO:0000313" key="9">
    <source>
        <dbReference type="Proteomes" id="UP000019678"/>
    </source>
</evidence>
<dbReference type="InterPro" id="IPR005490">
    <property type="entry name" value="LD_TPept_cat_dom"/>
</dbReference>
<proteinExistence type="inferred from homology"/>
<evidence type="ECO:0000313" key="8">
    <source>
        <dbReference type="EMBL" id="EYF07914.1"/>
    </source>
</evidence>
<evidence type="ECO:0000256" key="1">
    <source>
        <dbReference type="ARBA" id="ARBA00004752"/>
    </source>
</evidence>
<dbReference type="GO" id="GO:0009252">
    <property type="term" value="P:peptidoglycan biosynthetic process"/>
    <property type="evidence" value="ECO:0007669"/>
    <property type="project" value="UniProtKB-UniPathway"/>
</dbReference>
<dbReference type="UniPathway" id="UPA00219"/>
<keyword evidence="5" id="KW-0573">Peptidoglycan synthesis</keyword>
<dbReference type="GO" id="GO:0071555">
    <property type="term" value="P:cell wall organization"/>
    <property type="evidence" value="ECO:0007669"/>
    <property type="project" value="UniProtKB-KW"/>
</dbReference>
<dbReference type="Pfam" id="PF03734">
    <property type="entry name" value="YkuD"/>
    <property type="match status" value="1"/>
</dbReference>
<comment type="pathway">
    <text evidence="1">Cell wall biogenesis; peptidoglycan biosynthesis.</text>
</comment>
<comment type="caution">
    <text evidence="8">The sequence shown here is derived from an EMBL/GenBank/DDBJ whole genome shotgun (WGS) entry which is preliminary data.</text>
</comment>